<evidence type="ECO:0000259" key="11">
    <source>
        <dbReference type="PROSITE" id="PS51082"/>
    </source>
</evidence>
<feature type="region of interest" description="Disordered" evidence="8">
    <location>
        <begin position="141"/>
        <end position="209"/>
    </location>
</feature>
<dbReference type="SMART" id="SM00461">
    <property type="entry name" value="WH1"/>
    <property type="match status" value="1"/>
</dbReference>
<dbReference type="SMART" id="SM00285">
    <property type="entry name" value="PBD"/>
    <property type="match status" value="1"/>
</dbReference>
<comment type="subcellular location">
    <subcellularLocation>
        <location evidence="2">Cytoplasm</location>
        <location evidence="2">Cytoskeleton</location>
    </subcellularLocation>
    <subcellularLocation>
        <location evidence="1">Nucleus</location>
    </subcellularLocation>
</comment>
<name>A0A224XC97_9HEMI</name>
<dbReference type="GO" id="GO:0005856">
    <property type="term" value="C:cytoskeleton"/>
    <property type="evidence" value="ECO:0007669"/>
    <property type="project" value="UniProtKB-SubCell"/>
</dbReference>
<feature type="compositionally biased region" description="Basic and acidic residues" evidence="8">
    <location>
        <begin position="433"/>
        <end position="442"/>
    </location>
</feature>
<evidence type="ECO:0000256" key="5">
    <source>
        <dbReference type="ARBA" id="ARBA00022737"/>
    </source>
</evidence>
<dbReference type="Gene3D" id="2.30.29.30">
    <property type="entry name" value="Pleckstrin-homology domain (PH domain)/Phosphotyrosine-binding domain (PTB)"/>
    <property type="match status" value="1"/>
</dbReference>
<feature type="compositionally biased region" description="Pro residues" evidence="8">
    <location>
        <begin position="334"/>
        <end position="349"/>
    </location>
</feature>
<feature type="compositionally biased region" description="Low complexity" evidence="8">
    <location>
        <begin position="411"/>
        <end position="432"/>
    </location>
</feature>
<dbReference type="PANTHER" id="PTHR11202:SF36">
    <property type="entry name" value="ACTIN NUCLEATION-PROMOTING FACTOR WASL"/>
    <property type="match status" value="1"/>
</dbReference>
<keyword evidence="3" id="KW-0963">Cytoplasm</keyword>
<dbReference type="GO" id="GO:0003779">
    <property type="term" value="F:actin binding"/>
    <property type="evidence" value="ECO:0007669"/>
    <property type="project" value="InterPro"/>
</dbReference>
<feature type="compositionally biased region" description="Low complexity" evidence="8">
    <location>
        <begin position="171"/>
        <end position="195"/>
    </location>
</feature>
<dbReference type="EMBL" id="GFTR01006419">
    <property type="protein sequence ID" value="JAW10007.1"/>
    <property type="molecule type" value="Transcribed_RNA"/>
</dbReference>
<dbReference type="AlphaFoldDB" id="A0A224XC97"/>
<evidence type="ECO:0000256" key="1">
    <source>
        <dbReference type="ARBA" id="ARBA00004123"/>
    </source>
</evidence>
<protein>
    <submittedName>
        <fullName evidence="12">Putative actin regulatory protein</fullName>
    </submittedName>
</protein>
<evidence type="ECO:0000256" key="4">
    <source>
        <dbReference type="ARBA" id="ARBA00022553"/>
    </source>
</evidence>
<evidence type="ECO:0000256" key="3">
    <source>
        <dbReference type="ARBA" id="ARBA00022490"/>
    </source>
</evidence>
<dbReference type="CDD" id="cd01205">
    <property type="entry name" value="EVH1_WASP-like"/>
    <property type="match status" value="1"/>
</dbReference>
<dbReference type="InterPro" id="IPR011026">
    <property type="entry name" value="WAS_C"/>
</dbReference>
<dbReference type="FunFam" id="3.90.810.10:FF:000003">
    <property type="entry name" value="Neural Wiskott-Aldrich syndrome protein-like"/>
    <property type="match status" value="1"/>
</dbReference>
<evidence type="ECO:0000259" key="10">
    <source>
        <dbReference type="PROSITE" id="PS50229"/>
    </source>
</evidence>
<dbReference type="SUPFAM" id="SSF50729">
    <property type="entry name" value="PH domain-like"/>
    <property type="match status" value="1"/>
</dbReference>
<evidence type="ECO:0000259" key="9">
    <source>
        <dbReference type="PROSITE" id="PS50108"/>
    </source>
</evidence>
<organism evidence="12">
    <name type="scientific">Panstrongylus lignarius</name>
    <dbReference type="NCBI Taxonomy" id="156445"/>
    <lineage>
        <taxon>Eukaryota</taxon>
        <taxon>Metazoa</taxon>
        <taxon>Ecdysozoa</taxon>
        <taxon>Arthropoda</taxon>
        <taxon>Hexapoda</taxon>
        <taxon>Insecta</taxon>
        <taxon>Pterygota</taxon>
        <taxon>Neoptera</taxon>
        <taxon>Paraneoptera</taxon>
        <taxon>Hemiptera</taxon>
        <taxon>Heteroptera</taxon>
        <taxon>Panheteroptera</taxon>
        <taxon>Cimicomorpha</taxon>
        <taxon>Reduviidae</taxon>
        <taxon>Triatominae</taxon>
        <taxon>Panstrongylus</taxon>
    </lineage>
</organism>
<feature type="compositionally biased region" description="Polar residues" evidence="8">
    <location>
        <begin position="367"/>
        <end position="378"/>
    </location>
</feature>
<dbReference type="SUPFAM" id="SSF47912">
    <property type="entry name" value="Wiscott-Aldrich syndrome protein, WASP, C-terminal domain"/>
    <property type="match status" value="1"/>
</dbReference>
<keyword evidence="6" id="KW-0206">Cytoskeleton</keyword>
<dbReference type="FunFam" id="2.30.29.30:FF:000130">
    <property type="entry name" value="neural Wiskott-Aldrich syndrome protein"/>
    <property type="match status" value="1"/>
</dbReference>
<dbReference type="CDD" id="cd00132">
    <property type="entry name" value="CRIB"/>
    <property type="match status" value="1"/>
</dbReference>
<dbReference type="InterPro" id="IPR033927">
    <property type="entry name" value="WASPfam_EVH1"/>
</dbReference>
<dbReference type="PROSITE" id="PS50229">
    <property type="entry name" value="WH1"/>
    <property type="match status" value="1"/>
</dbReference>
<keyword evidence="7" id="KW-0539">Nucleus</keyword>
<dbReference type="PROSITE" id="PS51082">
    <property type="entry name" value="WH2"/>
    <property type="match status" value="2"/>
</dbReference>
<dbReference type="GO" id="GO:0005634">
    <property type="term" value="C:nucleus"/>
    <property type="evidence" value="ECO:0007669"/>
    <property type="project" value="UniProtKB-SubCell"/>
</dbReference>
<evidence type="ECO:0000256" key="7">
    <source>
        <dbReference type="ARBA" id="ARBA00023242"/>
    </source>
</evidence>
<dbReference type="Gene3D" id="3.90.810.10">
    <property type="entry name" value="CRIB domain"/>
    <property type="match status" value="2"/>
</dbReference>
<reference evidence="12" key="1">
    <citation type="journal article" date="2018" name="PLoS Negl. Trop. Dis.">
        <title>An insight into the salivary gland and fat body transcriptome of Panstrongylus lignarius (Hemiptera: Heteroptera), the main vector of Chagas disease in Peru.</title>
        <authorList>
            <person name="Nevoa J.C."/>
            <person name="Mendes M.T."/>
            <person name="da Silva M.V."/>
            <person name="Soares S.C."/>
            <person name="Oliveira C.J.F."/>
            <person name="Ribeiro J.M.C."/>
        </authorList>
    </citation>
    <scope>NUCLEOTIDE SEQUENCE</scope>
</reference>
<dbReference type="InterPro" id="IPR000697">
    <property type="entry name" value="WH1/EVH1_dom"/>
</dbReference>
<dbReference type="InterPro" id="IPR036936">
    <property type="entry name" value="CRIB_dom_sf"/>
</dbReference>
<feature type="compositionally biased region" description="Pro residues" evidence="8">
    <location>
        <begin position="280"/>
        <end position="315"/>
    </location>
</feature>
<feature type="domain" description="WH1" evidence="10">
    <location>
        <begin position="27"/>
        <end position="137"/>
    </location>
</feature>
<evidence type="ECO:0000256" key="2">
    <source>
        <dbReference type="ARBA" id="ARBA00004245"/>
    </source>
</evidence>
<sequence length="461" mass="51126">MPIATIMPEYKSSVLLTAEENEQIFSLLGSRCQTLATTVVELYATSGRDNDEWHRLETGVLCLVKDNSRRSYFFRLFCPLRKQLLWEHEVYNNLQYLALTPYLHSFEAEDCITGFNFANEDEGAQLQNVLLQKLEYKKQRRLEKKQRSQNNLLNNTTVGQGHHRIAPQPNGAAPSLGGSSSSLYNQSSAKASSAISKKEGKKRLTKADIGKPQNFRHISHVGWDPNKGFDFDKVEDPQLKQFFEDAGVSENHLRDRDTREFIYDFINAHGGIEAVKEAVEPPPVPVRARPPPPPPNRAPPMAPPQPPPPPPPIRTLPPRNMSGTTTPFTISAEAPPPPPPIPSYPPPPSAVQLPEDNSRSALLQEIRSGTTLRPVNTVSAESKRSSTASSRGELLDQIRQGVELKPVNMASSQQNQSNPPPQNSLAGALARALAERSRDIHGDSSGSSDDDDEEDDEEWED</sequence>
<dbReference type="Pfam" id="PF00786">
    <property type="entry name" value="PBD"/>
    <property type="match status" value="1"/>
</dbReference>
<feature type="compositionally biased region" description="Acidic residues" evidence="8">
    <location>
        <begin position="448"/>
        <end position="461"/>
    </location>
</feature>
<keyword evidence="4" id="KW-0597">Phosphoprotein</keyword>
<evidence type="ECO:0000313" key="12">
    <source>
        <dbReference type="EMBL" id="JAW10007.1"/>
    </source>
</evidence>
<feature type="domain" description="WH2" evidence="11">
    <location>
        <begin position="390"/>
        <end position="407"/>
    </location>
</feature>
<evidence type="ECO:0000256" key="6">
    <source>
        <dbReference type="ARBA" id="ARBA00023212"/>
    </source>
</evidence>
<dbReference type="Pfam" id="PF02205">
    <property type="entry name" value="WH2"/>
    <property type="match status" value="2"/>
</dbReference>
<dbReference type="InterPro" id="IPR003124">
    <property type="entry name" value="WH2_dom"/>
</dbReference>
<dbReference type="Pfam" id="PF00568">
    <property type="entry name" value="WH1"/>
    <property type="match status" value="1"/>
</dbReference>
<dbReference type="InterPro" id="IPR011993">
    <property type="entry name" value="PH-like_dom_sf"/>
</dbReference>
<accession>A0A224XC97</accession>
<dbReference type="GO" id="GO:0007015">
    <property type="term" value="P:actin filament organization"/>
    <property type="evidence" value="ECO:0007669"/>
    <property type="project" value="InterPro"/>
</dbReference>
<proteinExistence type="predicted"/>
<feature type="compositionally biased region" description="Polar residues" evidence="8">
    <location>
        <begin position="148"/>
        <end position="159"/>
    </location>
</feature>
<keyword evidence="5" id="KW-0677">Repeat</keyword>
<evidence type="ECO:0000256" key="8">
    <source>
        <dbReference type="SAM" id="MobiDB-lite"/>
    </source>
</evidence>
<dbReference type="InterPro" id="IPR000095">
    <property type="entry name" value="CRIB_dom"/>
</dbReference>
<feature type="domain" description="WH2" evidence="11">
    <location>
        <begin position="358"/>
        <end position="375"/>
    </location>
</feature>
<dbReference type="PANTHER" id="PTHR11202">
    <property type="entry name" value="SPROUTY-RELATED, EVH1 DOMAIN-CONTAINING PROTEIN FAMILY MEMBER"/>
    <property type="match status" value="1"/>
</dbReference>
<feature type="region of interest" description="Disordered" evidence="8">
    <location>
        <begin position="277"/>
        <end position="461"/>
    </location>
</feature>
<feature type="domain" description="CRIB" evidence="9">
    <location>
        <begin position="209"/>
        <end position="222"/>
    </location>
</feature>
<dbReference type="PROSITE" id="PS50108">
    <property type="entry name" value="CRIB"/>
    <property type="match status" value="1"/>
</dbReference>
<dbReference type="SMART" id="SM00246">
    <property type="entry name" value="WH2"/>
    <property type="match status" value="2"/>
</dbReference>